<keyword evidence="6" id="KW-1185">Reference proteome</keyword>
<accession>A0A2Z6AUW4</accession>
<proteinExistence type="predicted"/>
<organism evidence="5 6">
    <name type="scientific">Desulfovibrio ferrophilus</name>
    <dbReference type="NCBI Taxonomy" id="241368"/>
    <lineage>
        <taxon>Bacteria</taxon>
        <taxon>Pseudomonadati</taxon>
        <taxon>Thermodesulfobacteriota</taxon>
        <taxon>Desulfovibrionia</taxon>
        <taxon>Desulfovibrionales</taxon>
        <taxon>Desulfovibrionaceae</taxon>
        <taxon>Desulfovibrio</taxon>
    </lineage>
</organism>
<dbReference type="PROSITE" id="PS51257">
    <property type="entry name" value="PROKAR_LIPOPROTEIN"/>
    <property type="match status" value="1"/>
</dbReference>
<dbReference type="PANTHER" id="PTHR43208:SF1">
    <property type="entry name" value="ABC TRANSPORTER SUBSTRATE-BINDING PROTEIN"/>
    <property type="match status" value="1"/>
</dbReference>
<keyword evidence="5" id="KW-0449">Lipoprotein</keyword>
<keyword evidence="1 3" id="KW-0732">Signal</keyword>
<evidence type="ECO:0000313" key="6">
    <source>
        <dbReference type="Proteomes" id="UP000269883"/>
    </source>
</evidence>
<dbReference type="RefSeq" id="WP_126375871.1">
    <property type="nucleotide sequence ID" value="NZ_AP017378.1"/>
</dbReference>
<name>A0A2Z6AUW4_9BACT</name>
<dbReference type="KEGG" id="dfl:DFE_0298"/>
<dbReference type="CDD" id="cd19963">
    <property type="entry name" value="PBP1_BMP-like"/>
    <property type="match status" value="1"/>
</dbReference>
<feature type="chain" id="PRO_5016273826" evidence="3">
    <location>
        <begin position="21"/>
        <end position="384"/>
    </location>
</feature>
<feature type="compositionally biased region" description="Low complexity" evidence="2">
    <location>
        <begin position="33"/>
        <end position="46"/>
    </location>
</feature>
<dbReference type="Pfam" id="PF02608">
    <property type="entry name" value="Bmp"/>
    <property type="match status" value="1"/>
</dbReference>
<feature type="signal peptide" evidence="3">
    <location>
        <begin position="1"/>
        <end position="20"/>
    </location>
</feature>
<feature type="domain" description="ABC transporter substrate-binding protein PnrA-like" evidence="4">
    <location>
        <begin position="58"/>
        <end position="337"/>
    </location>
</feature>
<reference evidence="5 6" key="1">
    <citation type="journal article" date="2018" name="Sci. Adv.">
        <title>Multi-heme cytochromes provide a pathway for survival in energy-limited environments.</title>
        <authorList>
            <person name="Deng X."/>
            <person name="Dohmae N."/>
            <person name="Nealson K.H."/>
            <person name="Hashimoto K."/>
            <person name="Okamoto A."/>
        </authorList>
    </citation>
    <scope>NUCLEOTIDE SEQUENCE [LARGE SCALE GENOMIC DNA]</scope>
    <source>
        <strain evidence="5 6">IS5</strain>
    </source>
</reference>
<dbReference type="Proteomes" id="UP000269883">
    <property type="component" value="Chromosome"/>
</dbReference>
<evidence type="ECO:0000313" key="5">
    <source>
        <dbReference type="EMBL" id="BBD07024.1"/>
    </source>
</evidence>
<sequence>MRKTLLLAMMIAIMTVPFLTGCGSEEEKPAPKAKPAAEAPAEQAPAVQKSEPAGEGAQIGFIYVSPIGDAGWSYAHDMGRQTVEAMPGVTTSFVEAVPEGADAERVILNMARKGYTAIFATSFGYMDPMLKVAKQFPNVQFMHCSGYKTAPNMSAYFGRMYEARYLAGMVAGSMSKTGKLGYAAAFPIPEVIRGINAYTLGAQAVNPKAEVRVVWTKTWYDPAKEKEAAKSLLDVGCDVIAQHQDSPGPQEAAEERGVYSVGYNTDMSNFAPKAHLTAPIWNWSPWYANAVTKMLAGEWKHGSYWPGMAEGIVDLSPFGAMVPQDVQDTVNAKKQAIKDGKYKVFTGPVFDQAGAPKVAAGKVADDESLLGMTWFVQGVIGTTE</sequence>
<gene>
    <name evidence="5" type="ORF">DFE_0298</name>
</gene>
<evidence type="ECO:0000256" key="1">
    <source>
        <dbReference type="ARBA" id="ARBA00022729"/>
    </source>
</evidence>
<dbReference type="PANTHER" id="PTHR43208">
    <property type="entry name" value="ABC TRANSPORTER SUBSTRATE-BINDING PROTEIN"/>
    <property type="match status" value="1"/>
</dbReference>
<dbReference type="Gene3D" id="3.40.50.2300">
    <property type="match status" value="2"/>
</dbReference>
<evidence type="ECO:0000256" key="2">
    <source>
        <dbReference type="SAM" id="MobiDB-lite"/>
    </source>
</evidence>
<dbReference type="InterPro" id="IPR003760">
    <property type="entry name" value="PnrA-like"/>
</dbReference>
<evidence type="ECO:0000256" key="3">
    <source>
        <dbReference type="SAM" id="SignalP"/>
    </source>
</evidence>
<dbReference type="InterPro" id="IPR052910">
    <property type="entry name" value="ABC-Purine-Binding"/>
</dbReference>
<dbReference type="AlphaFoldDB" id="A0A2Z6AUW4"/>
<evidence type="ECO:0000259" key="4">
    <source>
        <dbReference type="Pfam" id="PF02608"/>
    </source>
</evidence>
<dbReference type="OrthoDB" id="9769871at2"/>
<feature type="region of interest" description="Disordered" evidence="2">
    <location>
        <begin position="24"/>
        <end position="53"/>
    </location>
</feature>
<dbReference type="GO" id="GO:0005886">
    <property type="term" value="C:plasma membrane"/>
    <property type="evidence" value="ECO:0007669"/>
    <property type="project" value="InterPro"/>
</dbReference>
<dbReference type="EMBL" id="AP017378">
    <property type="protein sequence ID" value="BBD07024.1"/>
    <property type="molecule type" value="Genomic_DNA"/>
</dbReference>
<protein>
    <submittedName>
        <fullName evidence="5">Basic membrane lipoprotein</fullName>
    </submittedName>
</protein>